<gene>
    <name evidence="6" type="ORF">EDD33_0158</name>
</gene>
<dbReference type="InterPro" id="IPR036162">
    <property type="entry name" value="Resolvase-like_N_sf"/>
</dbReference>
<feature type="domain" description="Resolvase/invertase-type recombinase catalytic" evidence="4">
    <location>
        <begin position="10"/>
        <end position="154"/>
    </location>
</feature>
<dbReference type="InterPro" id="IPR011109">
    <property type="entry name" value="DNA_bind_recombinase_dom"/>
</dbReference>
<dbReference type="PROSITE" id="PS51736">
    <property type="entry name" value="RECOMBINASES_3"/>
    <property type="match status" value="1"/>
</dbReference>
<evidence type="ECO:0000259" key="4">
    <source>
        <dbReference type="PROSITE" id="PS51736"/>
    </source>
</evidence>
<keyword evidence="2" id="KW-0233">DNA recombination</keyword>
<organism evidence="6 7">
    <name type="scientific">Nocardioides aurantiacus</name>
    <dbReference type="NCBI Taxonomy" id="86796"/>
    <lineage>
        <taxon>Bacteria</taxon>
        <taxon>Bacillati</taxon>
        <taxon>Actinomycetota</taxon>
        <taxon>Actinomycetes</taxon>
        <taxon>Propionibacteriales</taxon>
        <taxon>Nocardioidaceae</taxon>
        <taxon>Nocardioides</taxon>
    </lineage>
</organism>
<dbReference type="GO" id="GO:0000150">
    <property type="term" value="F:DNA strand exchange activity"/>
    <property type="evidence" value="ECO:0007669"/>
    <property type="project" value="InterPro"/>
</dbReference>
<keyword evidence="7" id="KW-1185">Reference proteome</keyword>
<sequence>MSPKKIRTCVLYVRISLSTEESVSLQRQVEAGTAYAAARGWKVVGVFRDEGVSATRNKPEDRVGWHALLESRAPYDAVVVWKVDRLARRVIDFLNANEALKGRDAGIVAVEDPIDMTTAQGEAFAIMLAVFGQMEAATIRARVAAARDYLLRSGRYVGGAVLYGYRAAPNPAGPGYVLVHDVEQIGYVREMVRRTLAGMSIYSTMQWLDEVGAPTKKGLDTWSYNSVDRILRHPLLAGMVPHNPGHTDTQNRRGEDVVRDDDGLPVVDDSLAVMPVNQWRAMQAKLAEPTARRQPRAMRRKHSGVLSGLMWCGDPRHDEPVRMWRGTVGSGTGPRPAYTCKKCFQTLSNAEELIVAHVLAERGNLLHLNVVEEVVEGGSIAMQEASIRLADLGREMVAATPERAAQIVNEMTRLKEIQEHARHEPPQVRHVPVGGDPRTFQEDWDLATSDEERRTLLGHAVDRIVIRRGAKGAWTDTAKLARMTFEWMPAGQLDHPGDAALAGWAE</sequence>
<dbReference type="SUPFAM" id="SSF53041">
    <property type="entry name" value="Resolvase-like"/>
    <property type="match status" value="1"/>
</dbReference>
<evidence type="ECO:0000259" key="5">
    <source>
        <dbReference type="PROSITE" id="PS51737"/>
    </source>
</evidence>
<dbReference type="OrthoDB" id="4500247at2"/>
<name>A0A3N2CPH6_9ACTN</name>
<evidence type="ECO:0000256" key="2">
    <source>
        <dbReference type="ARBA" id="ARBA00023172"/>
    </source>
</evidence>
<dbReference type="Proteomes" id="UP000281738">
    <property type="component" value="Unassembled WGS sequence"/>
</dbReference>
<dbReference type="PANTHER" id="PTHR30461:SF2">
    <property type="entry name" value="SERINE RECOMBINASE PINE-RELATED"/>
    <property type="match status" value="1"/>
</dbReference>
<dbReference type="InterPro" id="IPR006119">
    <property type="entry name" value="Resolv_N"/>
</dbReference>
<dbReference type="Gene3D" id="3.90.1750.20">
    <property type="entry name" value="Putative Large Serine Recombinase, Chain B, Domain 2"/>
    <property type="match status" value="1"/>
</dbReference>
<accession>A0A3N2CPH6</accession>
<evidence type="ECO:0000313" key="7">
    <source>
        <dbReference type="Proteomes" id="UP000281738"/>
    </source>
</evidence>
<dbReference type="InterPro" id="IPR038109">
    <property type="entry name" value="DNA_bind_recomb_sf"/>
</dbReference>
<feature type="region of interest" description="Disordered" evidence="3">
    <location>
        <begin position="238"/>
        <end position="258"/>
    </location>
</feature>
<comment type="caution">
    <text evidence="6">The sequence shown here is derived from an EMBL/GenBank/DDBJ whole genome shotgun (WGS) entry which is preliminary data.</text>
</comment>
<protein>
    <submittedName>
        <fullName evidence="6">DNA invertase Pin-like site-specific DNA recombinase</fullName>
    </submittedName>
</protein>
<dbReference type="EMBL" id="RKHO01000001">
    <property type="protein sequence ID" value="ROR89338.1"/>
    <property type="molecule type" value="Genomic_DNA"/>
</dbReference>
<feature type="domain" description="Recombinase" evidence="5">
    <location>
        <begin position="162"/>
        <end position="292"/>
    </location>
</feature>
<dbReference type="Gene3D" id="3.40.50.1390">
    <property type="entry name" value="Resolvase, N-terminal catalytic domain"/>
    <property type="match status" value="1"/>
</dbReference>
<dbReference type="RefSeq" id="WP_123388716.1">
    <property type="nucleotide sequence ID" value="NZ_RKHO01000001.1"/>
</dbReference>
<dbReference type="InterPro" id="IPR050639">
    <property type="entry name" value="SSR_resolvase"/>
</dbReference>
<dbReference type="GO" id="GO:0003677">
    <property type="term" value="F:DNA binding"/>
    <property type="evidence" value="ECO:0007669"/>
    <property type="project" value="UniProtKB-KW"/>
</dbReference>
<evidence type="ECO:0000256" key="3">
    <source>
        <dbReference type="SAM" id="MobiDB-lite"/>
    </source>
</evidence>
<dbReference type="CDD" id="cd00338">
    <property type="entry name" value="Ser_Recombinase"/>
    <property type="match status" value="1"/>
</dbReference>
<dbReference type="Pfam" id="PF07508">
    <property type="entry name" value="Recombinase"/>
    <property type="match status" value="1"/>
</dbReference>
<proteinExistence type="predicted"/>
<reference evidence="6 7" key="1">
    <citation type="submission" date="2018-11" db="EMBL/GenBank/DDBJ databases">
        <title>Sequencing the genomes of 1000 actinobacteria strains.</title>
        <authorList>
            <person name="Klenk H.-P."/>
        </authorList>
    </citation>
    <scope>NUCLEOTIDE SEQUENCE [LARGE SCALE GENOMIC DNA]</scope>
    <source>
        <strain evidence="6 7">DSM 12652</strain>
    </source>
</reference>
<evidence type="ECO:0000313" key="6">
    <source>
        <dbReference type="EMBL" id="ROR89338.1"/>
    </source>
</evidence>
<dbReference type="Pfam" id="PF00239">
    <property type="entry name" value="Resolvase"/>
    <property type="match status" value="1"/>
</dbReference>
<feature type="compositionally biased region" description="Basic and acidic residues" evidence="3">
    <location>
        <begin position="249"/>
        <end position="258"/>
    </location>
</feature>
<dbReference type="AlphaFoldDB" id="A0A3N2CPH6"/>
<keyword evidence="1" id="KW-0238">DNA-binding</keyword>
<dbReference type="SMART" id="SM00857">
    <property type="entry name" value="Resolvase"/>
    <property type="match status" value="1"/>
</dbReference>
<dbReference type="PROSITE" id="PS51737">
    <property type="entry name" value="RECOMBINASE_DNA_BIND"/>
    <property type="match status" value="1"/>
</dbReference>
<evidence type="ECO:0000256" key="1">
    <source>
        <dbReference type="ARBA" id="ARBA00023125"/>
    </source>
</evidence>
<dbReference type="PANTHER" id="PTHR30461">
    <property type="entry name" value="DNA-INVERTASE FROM LAMBDOID PROPHAGE"/>
    <property type="match status" value="1"/>
</dbReference>